<dbReference type="AlphaFoldDB" id="A0A6V8KRS9"/>
<dbReference type="Proteomes" id="UP000482960">
    <property type="component" value="Unassembled WGS sequence"/>
</dbReference>
<proteinExistence type="predicted"/>
<reference evidence="1 2" key="2">
    <citation type="submission" date="2020-03" db="EMBL/GenBank/DDBJ databases">
        <authorList>
            <person name="Ichikawa N."/>
            <person name="Kimura A."/>
            <person name="Kitahashi Y."/>
            <person name="Uohara A."/>
        </authorList>
    </citation>
    <scope>NUCLEOTIDE SEQUENCE [LARGE SCALE GENOMIC DNA]</scope>
    <source>
        <strain evidence="1 2">NBRC 108638</strain>
    </source>
</reference>
<sequence>MENRVPGSILLKSLLQERHWQTYRTFCVEYDKAARKIDPHLVGTWPSRAQLHRWLSGSLKGLPYPDHCRILETMLPGHSAQQLFGMSGGQGAGGHTASEPADIFEAVAEGLDKPPEQDVEWGWRRPEANVVGNGGVAAIPVRMATPDSEVTPASRELGQKLLQLQKIMRLSEEETHLLAGLAGSVVEMSMRVHIDINADGSARVAYQHEVLNLTTRPITRIPRELWFRYTKGHLSIAPVDSGGRRVAIQRVHETPTIVKFACQISPAIQSGDSAVLGYECEGGQFLEQLYWRQSIQRYTRHLTVRVRHREAGVLGQCSAVEERPDGSESFASEDLLWDYEGNDIVMTVTRDYLRPNQSVTLRWDVDRATA</sequence>
<keyword evidence="2" id="KW-1185">Reference proteome</keyword>
<gene>
    <name evidence="1" type="ORF">Prum_014850</name>
</gene>
<reference evidence="1 2" key="1">
    <citation type="submission" date="2020-03" db="EMBL/GenBank/DDBJ databases">
        <title>Whole genome shotgun sequence of Phytohabitans rumicis NBRC 108638.</title>
        <authorList>
            <person name="Komaki H."/>
            <person name="Tamura T."/>
        </authorList>
    </citation>
    <scope>NUCLEOTIDE SEQUENCE [LARGE SCALE GENOMIC DNA]</scope>
    <source>
        <strain evidence="1 2">NBRC 108638</strain>
    </source>
</reference>
<evidence type="ECO:0000313" key="2">
    <source>
        <dbReference type="Proteomes" id="UP000482960"/>
    </source>
</evidence>
<comment type="caution">
    <text evidence="1">The sequence shown here is derived from an EMBL/GenBank/DDBJ whole genome shotgun (WGS) entry which is preliminary data.</text>
</comment>
<protein>
    <submittedName>
        <fullName evidence="1">Uncharacterized protein</fullName>
    </submittedName>
</protein>
<evidence type="ECO:0000313" key="1">
    <source>
        <dbReference type="EMBL" id="GFJ87843.1"/>
    </source>
</evidence>
<dbReference type="EMBL" id="BLPG01000001">
    <property type="protein sequence ID" value="GFJ87843.1"/>
    <property type="molecule type" value="Genomic_DNA"/>
</dbReference>
<accession>A0A6V8KRS9</accession>
<name>A0A6V8KRS9_9ACTN</name>
<organism evidence="1 2">
    <name type="scientific">Phytohabitans rumicis</name>
    <dbReference type="NCBI Taxonomy" id="1076125"/>
    <lineage>
        <taxon>Bacteria</taxon>
        <taxon>Bacillati</taxon>
        <taxon>Actinomycetota</taxon>
        <taxon>Actinomycetes</taxon>
        <taxon>Micromonosporales</taxon>
        <taxon>Micromonosporaceae</taxon>
    </lineage>
</organism>